<gene>
    <name evidence="1" type="ORF">MTP08_07975</name>
</gene>
<organism evidence="1 2">
    <name type="scientific">Chryseobacterium oryzae</name>
    <dbReference type="NCBI Taxonomy" id="2929799"/>
    <lineage>
        <taxon>Bacteria</taxon>
        <taxon>Pseudomonadati</taxon>
        <taxon>Bacteroidota</taxon>
        <taxon>Flavobacteriia</taxon>
        <taxon>Flavobacteriales</taxon>
        <taxon>Weeksellaceae</taxon>
        <taxon>Chryseobacterium group</taxon>
        <taxon>Chryseobacterium</taxon>
    </lineage>
</organism>
<evidence type="ECO:0000313" key="2">
    <source>
        <dbReference type="Proteomes" id="UP000831068"/>
    </source>
</evidence>
<sequence length="180" mass="19961">MTDKIISSFREIENPNFNSEYDLRSWKSKAINIIIRVYGENSKQEKSIDGIKFTTYISINGAGGGNNGKHCEKEAQEIIKGFISDIANFGIPDKKETQNSGINISLNQSQNQTVNVNIIWETIKDELTGKQAKEIEEIVNGNDEPESKKNKIFEKIKSFGSDVASNIIAGILTNPSIYGG</sequence>
<reference evidence="1 2" key="1">
    <citation type="submission" date="2022-03" db="EMBL/GenBank/DDBJ databases">
        <title>Chryseobacterium sp. isolated from the Andong Sikhe.</title>
        <authorList>
            <person name="Won M."/>
            <person name="Kim S.-J."/>
            <person name="Kwon S.-W."/>
        </authorList>
    </citation>
    <scope>NUCLEOTIDE SEQUENCE [LARGE SCALE GENOMIC DNA]</scope>
    <source>
        <strain evidence="1 2">ADR-1</strain>
    </source>
</reference>
<dbReference type="Proteomes" id="UP000831068">
    <property type="component" value="Chromosome"/>
</dbReference>
<name>A0ABY4BFG7_9FLAO</name>
<keyword evidence="2" id="KW-1185">Reference proteome</keyword>
<dbReference type="EMBL" id="CP094529">
    <property type="protein sequence ID" value="UOE37007.1"/>
    <property type="molecule type" value="Genomic_DNA"/>
</dbReference>
<dbReference type="RefSeq" id="WP_243575519.1">
    <property type="nucleotide sequence ID" value="NZ_CP094529.1"/>
</dbReference>
<proteinExistence type="predicted"/>
<accession>A0ABY4BFG7</accession>
<evidence type="ECO:0000313" key="1">
    <source>
        <dbReference type="EMBL" id="UOE37007.1"/>
    </source>
</evidence>
<protein>
    <submittedName>
        <fullName evidence="1">Uncharacterized protein</fullName>
    </submittedName>
</protein>